<dbReference type="FunFam" id="3.30.160.60:FF:000295">
    <property type="entry name" value="zinc finger protein 19"/>
    <property type="match status" value="1"/>
</dbReference>
<dbReference type="PROSITE" id="PS50157">
    <property type="entry name" value="ZINC_FINGER_C2H2_2"/>
    <property type="match status" value="5"/>
</dbReference>
<protein>
    <submittedName>
        <fullName evidence="9">Uncharacterized protein</fullName>
    </submittedName>
</protein>
<dbReference type="PROSITE" id="PS00028">
    <property type="entry name" value="ZINC_FINGER_C2H2_1"/>
    <property type="match status" value="4"/>
</dbReference>
<dbReference type="InterPro" id="IPR013087">
    <property type="entry name" value="Znf_C2H2_type"/>
</dbReference>
<sequence length="325" mass="36784">MIQPVTSREGLGQEEPISQHTHTLFFPPHQDFLLPNLGQMEEEAVRKRKMTTPVPMPSCRARTGGISFPFSVARRQMPSSPCPSSPRQGAEDRAQGGQIPAAEPGGRGRFEQLHAQESSWEENHRRSHRRRGCKRSPGSCEEERPTLCRDGGRRSSQSSNLVVHEQCHAREKRFKCLECGKSFSKSTDLIHHRLIHTGERPYVCGECGKSFSTSSNLIRHRQVHTGERPYVCGECGKSFSRRSHLICHQMIHTGERPYECGECGKRFQTSSSLLRHQRIHTDERPFCCPDCGTGFRKSSNFISQQRIHVGLLGKMKQESLINTIA</sequence>
<evidence type="ECO:0000256" key="7">
    <source>
        <dbReference type="ARBA" id="ARBA00023242"/>
    </source>
</evidence>
<dbReference type="FunFam" id="3.30.160.60:FF:000249">
    <property type="entry name" value="Zinc finger protein 154"/>
    <property type="match status" value="1"/>
</dbReference>
<proteinExistence type="inferred from homology"/>
<reference evidence="9" key="3">
    <citation type="submission" date="2025-09" db="UniProtKB">
        <authorList>
            <consortium name="Ensembl"/>
        </authorList>
    </citation>
    <scope>IDENTIFICATION</scope>
</reference>
<keyword evidence="3" id="KW-0479">Metal-binding</keyword>
<organism evidence="9 10">
    <name type="scientific">Corvus moneduloides</name>
    <name type="common">New Caledonian crow</name>
    <dbReference type="NCBI Taxonomy" id="1196302"/>
    <lineage>
        <taxon>Eukaryota</taxon>
        <taxon>Metazoa</taxon>
        <taxon>Chordata</taxon>
        <taxon>Craniata</taxon>
        <taxon>Vertebrata</taxon>
        <taxon>Euteleostomi</taxon>
        <taxon>Archelosauria</taxon>
        <taxon>Archosauria</taxon>
        <taxon>Dinosauria</taxon>
        <taxon>Saurischia</taxon>
        <taxon>Theropoda</taxon>
        <taxon>Coelurosauria</taxon>
        <taxon>Aves</taxon>
        <taxon>Neognathae</taxon>
        <taxon>Neoaves</taxon>
        <taxon>Telluraves</taxon>
        <taxon>Australaves</taxon>
        <taxon>Passeriformes</taxon>
        <taxon>Corvoidea</taxon>
        <taxon>Corvidae</taxon>
        <taxon>Corvus</taxon>
    </lineage>
</organism>
<dbReference type="AlphaFoldDB" id="A0A8C3EEY2"/>
<evidence type="ECO:0000256" key="3">
    <source>
        <dbReference type="ARBA" id="ARBA00022723"/>
    </source>
</evidence>
<evidence type="ECO:0000256" key="5">
    <source>
        <dbReference type="ARBA" id="ARBA00022771"/>
    </source>
</evidence>
<dbReference type="Proteomes" id="UP000694553">
    <property type="component" value="Unassembled WGS sequence"/>
</dbReference>
<dbReference type="FunFam" id="3.30.160.60:FF:000688">
    <property type="entry name" value="zinc finger protein 197 isoform X1"/>
    <property type="match status" value="1"/>
</dbReference>
<accession>A0A8U7NY47</accession>
<dbReference type="FunFam" id="3.30.160.60:FF:000135">
    <property type="entry name" value="Zinc finger protein 358"/>
    <property type="match status" value="1"/>
</dbReference>
<feature type="region of interest" description="Disordered" evidence="8">
    <location>
        <begin position="74"/>
        <end position="161"/>
    </location>
</feature>
<evidence type="ECO:0000313" key="9">
    <source>
        <dbReference type="Ensembl" id="ENSCMUP00000019894.2"/>
    </source>
</evidence>
<evidence type="ECO:0000256" key="4">
    <source>
        <dbReference type="ARBA" id="ARBA00022737"/>
    </source>
</evidence>
<dbReference type="GO" id="GO:0000977">
    <property type="term" value="F:RNA polymerase II transcription regulatory region sequence-specific DNA binding"/>
    <property type="evidence" value="ECO:0007669"/>
    <property type="project" value="TreeGrafter"/>
</dbReference>
<evidence type="ECO:0000256" key="8">
    <source>
        <dbReference type="SAM" id="MobiDB-lite"/>
    </source>
</evidence>
<dbReference type="Gene3D" id="3.30.160.60">
    <property type="entry name" value="Classic Zinc Finger"/>
    <property type="match status" value="5"/>
</dbReference>
<dbReference type="SMART" id="SM00355">
    <property type="entry name" value="ZnF_C2H2"/>
    <property type="match status" value="5"/>
</dbReference>
<evidence type="ECO:0000256" key="2">
    <source>
        <dbReference type="ARBA" id="ARBA00006991"/>
    </source>
</evidence>
<keyword evidence="7" id="KW-0539">Nucleus</keyword>
<feature type="compositionally biased region" description="Basic and acidic residues" evidence="8">
    <location>
        <begin position="141"/>
        <end position="153"/>
    </location>
</feature>
<dbReference type="Ensembl" id="ENSCMUT00000021369.2">
    <property type="protein sequence ID" value="ENSCMUP00000019894.2"/>
    <property type="gene ID" value="ENSCMUG00000012281.2"/>
</dbReference>
<dbReference type="GO" id="GO:0008270">
    <property type="term" value="F:zinc ion binding"/>
    <property type="evidence" value="ECO:0007669"/>
    <property type="project" value="UniProtKB-KW"/>
</dbReference>
<reference evidence="10" key="1">
    <citation type="submission" date="2019-10" db="EMBL/GenBank/DDBJ databases">
        <title>Corvus moneduloides (New Caledonian crow) genome, bCorMon1, primary haplotype.</title>
        <authorList>
            <person name="Rutz C."/>
            <person name="Fungtammasan C."/>
            <person name="Mountcastle J."/>
            <person name="Formenti G."/>
            <person name="Chow W."/>
            <person name="Howe K."/>
            <person name="Steele M.P."/>
            <person name="Fernandes J."/>
            <person name="Gilbert M.T.P."/>
            <person name="Fedrigo O."/>
            <person name="Jarvis E.D."/>
            <person name="Gemmell N."/>
        </authorList>
    </citation>
    <scope>NUCLEOTIDE SEQUENCE [LARGE SCALE GENOMIC DNA]</scope>
</reference>
<feature type="compositionally biased region" description="Basic residues" evidence="8">
    <location>
        <begin position="125"/>
        <end position="134"/>
    </location>
</feature>
<dbReference type="InterPro" id="IPR036236">
    <property type="entry name" value="Znf_C2H2_sf"/>
</dbReference>
<reference evidence="9" key="2">
    <citation type="submission" date="2025-08" db="UniProtKB">
        <authorList>
            <consortium name="Ensembl"/>
        </authorList>
    </citation>
    <scope>IDENTIFICATION</scope>
</reference>
<keyword evidence="4" id="KW-0677">Repeat</keyword>
<dbReference type="GO" id="GO:0005634">
    <property type="term" value="C:nucleus"/>
    <property type="evidence" value="ECO:0007669"/>
    <property type="project" value="UniProtKB-SubCell"/>
</dbReference>
<keyword evidence="6" id="KW-0862">Zinc</keyword>
<dbReference type="GO" id="GO:0045892">
    <property type="term" value="P:negative regulation of DNA-templated transcription"/>
    <property type="evidence" value="ECO:0007669"/>
    <property type="project" value="UniProtKB-ARBA"/>
</dbReference>
<dbReference type="FunFam" id="3.30.160.60:FF:002090">
    <property type="entry name" value="Zinc finger protein 473"/>
    <property type="match status" value="1"/>
</dbReference>
<dbReference type="PANTHER" id="PTHR24381">
    <property type="entry name" value="ZINC FINGER PROTEIN"/>
    <property type="match status" value="1"/>
</dbReference>
<comment type="similarity">
    <text evidence="2">Belongs to the krueppel C2H2-type zinc-finger protein family.</text>
</comment>
<dbReference type="PANTHER" id="PTHR24381:SF443">
    <property type="entry name" value="ZINC FINGER PROTEIN CKR1"/>
    <property type="match status" value="1"/>
</dbReference>
<dbReference type="GO" id="GO:0000981">
    <property type="term" value="F:DNA-binding transcription factor activity, RNA polymerase II-specific"/>
    <property type="evidence" value="ECO:0007669"/>
    <property type="project" value="TreeGrafter"/>
</dbReference>
<accession>A0A8C3EEY2</accession>
<evidence type="ECO:0000256" key="6">
    <source>
        <dbReference type="ARBA" id="ARBA00022833"/>
    </source>
</evidence>
<keyword evidence="5" id="KW-0863">Zinc-finger</keyword>
<dbReference type="SUPFAM" id="SSF57667">
    <property type="entry name" value="beta-beta-alpha zinc fingers"/>
    <property type="match status" value="3"/>
</dbReference>
<keyword evidence="10" id="KW-1185">Reference proteome</keyword>
<name>A0A8C3EEY2_CORMO</name>
<evidence type="ECO:0000256" key="1">
    <source>
        <dbReference type="ARBA" id="ARBA00004123"/>
    </source>
</evidence>
<evidence type="ECO:0000313" key="10">
    <source>
        <dbReference type="Proteomes" id="UP000694553"/>
    </source>
</evidence>
<dbReference type="OMA" id="CINGNIR"/>
<comment type="subcellular location">
    <subcellularLocation>
        <location evidence="1">Nucleus</location>
    </subcellularLocation>
</comment>
<dbReference type="Pfam" id="PF00096">
    <property type="entry name" value="zf-C2H2"/>
    <property type="match status" value="4"/>
</dbReference>